<keyword evidence="2" id="KW-1185">Reference proteome</keyword>
<evidence type="ECO:0000313" key="1">
    <source>
        <dbReference type="EMBL" id="MFB9906532.1"/>
    </source>
</evidence>
<dbReference type="Proteomes" id="UP001589693">
    <property type="component" value="Unassembled WGS sequence"/>
</dbReference>
<protein>
    <submittedName>
        <fullName evidence="1">Uncharacterized protein</fullName>
    </submittedName>
</protein>
<proteinExistence type="predicted"/>
<name>A0ABV6A049_9PSEU</name>
<reference evidence="1 2" key="1">
    <citation type="submission" date="2024-09" db="EMBL/GenBank/DDBJ databases">
        <authorList>
            <person name="Sun Q."/>
            <person name="Mori K."/>
        </authorList>
    </citation>
    <scope>NUCLEOTIDE SEQUENCE [LARGE SCALE GENOMIC DNA]</scope>
    <source>
        <strain evidence="1 2">TBRC 7907</strain>
    </source>
</reference>
<evidence type="ECO:0000313" key="2">
    <source>
        <dbReference type="Proteomes" id="UP001589693"/>
    </source>
</evidence>
<accession>A0ABV6A049</accession>
<organism evidence="1 2">
    <name type="scientific">Allokutzneria oryzae</name>
    <dbReference type="NCBI Taxonomy" id="1378989"/>
    <lineage>
        <taxon>Bacteria</taxon>
        <taxon>Bacillati</taxon>
        <taxon>Actinomycetota</taxon>
        <taxon>Actinomycetes</taxon>
        <taxon>Pseudonocardiales</taxon>
        <taxon>Pseudonocardiaceae</taxon>
        <taxon>Allokutzneria</taxon>
    </lineage>
</organism>
<dbReference type="RefSeq" id="WP_377854994.1">
    <property type="nucleotide sequence ID" value="NZ_JBHLZU010000018.1"/>
</dbReference>
<comment type="caution">
    <text evidence="1">The sequence shown here is derived from an EMBL/GenBank/DDBJ whole genome shotgun (WGS) entry which is preliminary data.</text>
</comment>
<gene>
    <name evidence="1" type="ORF">ACFFQA_21575</name>
</gene>
<sequence length="52" mass="4914">MGGPNGPPLAFADVNTRLIIAAVAGALIALGTASPDVTGHRGCVLGSSAPTG</sequence>
<dbReference type="EMBL" id="JBHLZU010000018">
    <property type="protein sequence ID" value="MFB9906532.1"/>
    <property type="molecule type" value="Genomic_DNA"/>
</dbReference>